<dbReference type="NCBIfam" id="NF033537">
    <property type="entry name" value="lasso_biosyn_B2"/>
    <property type="match status" value="1"/>
</dbReference>
<protein>
    <submittedName>
        <fullName evidence="2">Lasso peptide biosynthesis B2 protein</fullName>
    </submittedName>
</protein>
<dbReference type="InterPro" id="IPR032708">
    <property type="entry name" value="McjB_C"/>
</dbReference>
<dbReference type="OrthoDB" id="119963at2"/>
<dbReference type="InterPro" id="IPR053521">
    <property type="entry name" value="McjB-like"/>
</dbReference>
<organism evidence="2 3">
    <name type="scientific">Phenylobacterium deserti</name>
    <dbReference type="NCBI Taxonomy" id="1914756"/>
    <lineage>
        <taxon>Bacteria</taxon>
        <taxon>Pseudomonadati</taxon>
        <taxon>Pseudomonadota</taxon>
        <taxon>Alphaproteobacteria</taxon>
        <taxon>Caulobacterales</taxon>
        <taxon>Caulobacteraceae</taxon>
        <taxon>Phenylobacterium</taxon>
    </lineage>
</organism>
<evidence type="ECO:0000259" key="1">
    <source>
        <dbReference type="Pfam" id="PF13471"/>
    </source>
</evidence>
<keyword evidence="3" id="KW-1185">Reference proteome</keyword>
<evidence type="ECO:0000313" key="3">
    <source>
        <dbReference type="Proteomes" id="UP000249725"/>
    </source>
</evidence>
<evidence type="ECO:0000313" key="2">
    <source>
        <dbReference type="EMBL" id="RAK52757.1"/>
    </source>
</evidence>
<dbReference type="EMBL" id="QFYR01000002">
    <property type="protein sequence ID" value="RAK52757.1"/>
    <property type="molecule type" value="Genomic_DNA"/>
</dbReference>
<feature type="domain" description="Microcin J25-processing protein McjB C-terminal" evidence="1">
    <location>
        <begin position="100"/>
        <end position="205"/>
    </location>
</feature>
<name>A0A328AE44_9CAUL</name>
<dbReference type="Pfam" id="PF13471">
    <property type="entry name" value="Transglut_core3"/>
    <property type="match status" value="1"/>
</dbReference>
<dbReference type="Proteomes" id="UP000249725">
    <property type="component" value="Unassembled WGS sequence"/>
</dbReference>
<reference evidence="3" key="1">
    <citation type="submission" date="2018-05" db="EMBL/GenBank/DDBJ databases">
        <authorList>
            <person name="Li X."/>
        </authorList>
    </citation>
    <scope>NUCLEOTIDE SEQUENCE [LARGE SCALE GENOMIC DNA]</scope>
    <source>
        <strain evidence="3">YIM 73061</strain>
    </source>
</reference>
<comment type="caution">
    <text evidence="2">The sequence shown here is derived from an EMBL/GenBank/DDBJ whole genome shotgun (WGS) entry which is preliminary data.</text>
</comment>
<dbReference type="RefSeq" id="WP_111515042.1">
    <property type="nucleotide sequence ID" value="NZ_QFYR01000002.1"/>
</dbReference>
<dbReference type="AlphaFoldDB" id="A0A328AE44"/>
<accession>A0A328AE44</accession>
<proteinExistence type="predicted"/>
<gene>
    <name evidence="2" type="ORF">DJ018_11250</name>
</gene>
<sequence length="207" mass="22332">MEWSLAPQVHAAKIADDLVLLDLGSGAYQCLPGAAFLVDAPVRRVLNEPPPVLAPFVRPGAPPPPPLMLQPGSRAASRPDRPLRGADAIAAFRHLGRMGRFYAGRSVRALIEAAGPRPTGLLPTPDPEACAEIAAARRALVFTPGTGKCLLRSFLLLLELRERGVNAHWVFGVRTWPFAAHCWLQAGEVVLDDHPDRLRAFTPILVA</sequence>